<feature type="domain" description="VWFC" evidence="2">
    <location>
        <begin position="586"/>
        <end position="646"/>
    </location>
</feature>
<sequence>MFLYESENSPAGKPRRVSLEMSEIAQDIPPPEEEKNMKYFGALLTGRTSLVFKRDDIVNIPSTSKNPAYQIVATGRFTFHKKNLYYSFYFTNSLNKNTPRPRTIQFINYRGDLLEEQNLPATGSVYQNSTSKVCGVWRRIPREYKRLLRDETLYVALLWGNNLALSGQIARLKALNTEQFSALLTPPYSDLVEPDGGGTAIISTLASPPTVHVSLVFNGVFLPDDVADVPLTVRLENTEKGYVIFEEIIRVQKPSHTINAEEVKSLISMNELRMITRGKYSISISSRQKPELYYISGSITTRTSCEIFQAPLSPSSEPDGLDAQETISMLSPFPPSSGMAWLYVNRDGSITYNAQITDMQEPPVFTLTPTGKGKKTLDTQQFSPAHVSNGLATGTLDKLSPKLLEFLYAGELSLSVSSARTGRVVKGMLNSRPVAGAVDSKAPALLKRVQGKKTSDLTGMAWLSIDFDCDLYYEVQLSGTGAEFRSYQLFLEDTPMVAPNSPVSKRHLEDFNGTFLEGFTQLTPQELLRMDTGVCFFEIKDLLTGAVLLRADMKQLKIPVECLSYTSDNDVPSFVSMSSHRTMEIKKCYHEGIFYDEGSQWRHPRDPCKMCHCLRGKEKCDDVVCPQLSCPNKIKLSSRDCCPTCYDSSNELKTTVGCTQAGQFYPNGSVWHPYLPPYGFNLCVVMSCVSDAKSSVIKYSRVQCPPLKCSEKEAIRVDKNSCCKQCPTPEVGYARDQSVVVEAPRKKTDEEILQEGGCTYLGRGPYENNTEWSHRVDSIGVTPCVKCRCKDGVIMCERKRCIRANCANNSTTQSNSDVDDCCSHQCRYRRQSKHSQRRKLWKQMKRGTA</sequence>
<reference evidence="4 5" key="1">
    <citation type="submission" date="2023-10" db="EMBL/GenBank/DDBJ databases">
        <title>Genomes of two closely related lineages of the louse Polyplax serrata with different host specificities.</title>
        <authorList>
            <person name="Martinu J."/>
            <person name="Tarabai H."/>
            <person name="Stefka J."/>
            <person name="Hypsa V."/>
        </authorList>
    </citation>
    <scope>NUCLEOTIDE SEQUENCE [LARGE SCALE GENOMIC DNA]</scope>
    <source>
        <strain evidence="4">HR10_N</strain>
    </source>
</reference>
<feature type="domain" description="CHRD" evidence="3">
    <location>
        <begin position="176"/>
        <end position="304"/>
    </location>
</feature>
<dbReference type="InterPro" id="IPR001007">
    <property type="entry name" value="VWF_dom"/>
</dbReference>
<dbReference type="Gene3D" id="6.20.200.20">
    <property type="match status" value="1"/>
</dbReference>
<dbReference type="EMBL" id="JAWJWE010000042">
    <property type="protein sequence ID" value="KAK6618429.1"/>
    <property type="molecule type" value="Genomic_DNA"/>
</dbReference>
<comment type="caution">
    <text evidence="4">The sequence shown here is derived from an EMBL/GenBank/DDBJ whole genome shotgun (WGS) entry which is preliminary data.</text>
</comment>
<evidence type="ECO:0000313" key="4">
    <source>
        <dbReference type="EMBL" id="KAK6618429.1"/>
    </source>
</evidence>
<dbReference type="Pfam" id="PF00093">
    <property type="entry name" value="VWC"/>
    <property type="match status" value="2"/>
</dbReference>
<name>A0AAN8P0H6_POLSC</name>
<proteinExistence type="predicted"/>
<feature type="domain" description="CHRD" evidence="3">
    <location>
        <begin position="322"/>
        <end position="434"/>
    </location>
</feature>
<dbReference type="GO" id="GO:0036122">
    <property type="term" value="F:BMP binding"/>
    <property type="evidence" value="ECO:0007669"/>
    <property type="project" value="TreeGrafter"/>
</dbReference>
<evidence type="ECO:0000259" key="3">
    <source>
        <dbReference type="PROSITE" id="PS50933"/>
    </source>
</evidence>
<dbReference type="SMART" id="SM00754">
    <property type="entry name" value="CHRD"/>
    <property type="match status" value="3"/>
</dbReference>
<dbReference type="GO" id="GO:0009953">
    <property type="term" value="P:dorsal/ventral pattern formation"/>
    <property type="evidence" value="ECO:0007669"/>
    <property type="project" value="TreeGrafter"/>
</dbReference>
<evidence type="ECO:0008006" key="6">
    <source>
        <dbReference type="Google" id="ProtNLM"/>
    </source>
</evidence>
<dbReference type="PROSITE" id="PS50184">
    <property type="entry name" value="VWFC_2"/>
    <property type="match status" value="1"/>
</dbReference>
<dbReference type="PROSITE" id="PS01208">
    <property type="entry name" value="VWFC_1"/>
    <property type="match status" value="1"/>
</dbReference>
<feature type="domain" description="CHRD" evidence="3">
    <location>
        <begin position="36"/>
        <end position="174"/>
    </location>
</feature>
<dbReference type="PANTHER" id="PTHR46526:SF1">
    <property type="entry name" value="CHORDIN"/>
    <property type="match status" value="1"/>
</dbReference>
<accession>A0AAN8P0H6</accession>
<dbReference type="InterPro" id="IPR052278">
    <property type="entry name" value="Chordin-like_regulators"/>
</dbReference>
<evidence type="ECO:0000259" key="2">
    <source>
        <dbReference type="PROSITE" id="PS50184"/>
    </source>
</evidence>
<keyword evidence="1" id="KW-0217">Developmental protein</keyword>
<dbReference type="InterPro" id="IPR010895">
    <property type="entry name" value="CHRD"/>
</dbReference>
<dbReference type="GO" id="GO:0005615">
    <property type="term" value="C:extracellular space"/>
    <property type="evidence" value="ECO:0007669"/>
    <property type="project" value="TreeGrafter"/>
</dbReference>
<dbReference type="GO" id="GO:0030514">
    <property type="term" value="P:negative regulation of BMP signaling pathway"/>
    <property type="evidence" value="ECO:0007669"/>
    <property type="project" value="TreeGrafter"/>
</dbReference>
<dbReference type="Proteomes" id="UP001372834">
    <property type="component" value="Unassembled WGS sequence"/>
</dbReference>
<gene>
    <name evidence="4" type="ORF">RUM43_013622</name>
</gene>
<dbReference type="AlphaFoldDB" id="A0AAN8P0H6"/>
<dbReference type="SUPFAM" id="SSF57603">
    <property type="entry name" value="FnI-like domain"/>
    <property type="match status" value="2"/>
</dbReference>
<dbReference type="PANTHER" id="PTHR46526">
    <property type="entry name" value="CHORDIN"/>
    <property type="match status" value="1"/>
</dbReference>
<protein>
    <recommendedName>
        <fullName evidence="6">Dorsal-ventral patterning protein Sog</fullName>
    </recommendedName>
</protein>
<dbReference type="PROSITE" id="PS50933">
    <property type="entry name" value="CHRD"/>
    <property type="match status" value="3"/>
</dbReference>
<evidence type="ECO:0000256" key="1">
    <source>
        <dbReference type="PROSITE-ProRule" id="PRU00230"/>
    </source>
</evidence>
<evidence type="ECO:0000313" key="5">
    <source>
        <dbReference type="Proteomes" id="UP001372834"/>
    </source>
</evidence>
<dbReference type="SMART" id="SM00214">
    <property type="entry name" value="VWC"/>
    <property type="match status" value="3"/>
</dbReference>
<organism evidence="4 5">
    <name type="scientific">Polyplax serrata</name>
    <name type="common">Common mouse louse</name>
    <dbReference type="NCBI Taxonomy" id="468196"/>
    <lineage>
        <taxon>Eukaryota</taxon>
        <taxon>Metazoa</taxon>
        <taxon>Ecdysozoa</taxon>
        <taxon>Arthropoda</taxon>
        <taxon>Hexapoda</taxon>
        <taxon>Insecta</taxon>
        <taxon>Pterygota</taxon>
        <taxon>Neoptera</taxon>
        <taxon>Paraneoptera</taxon>
        <taxon>Psocodea</taxon>
        <taxon>Troctomorpha</taxon>
        <taxon>Phthiraptera</taxon>
        <taxon>Anoplura</taxon>
        <taxon>Polyplacidae</taxon>
        <taxon>Polyplax</taxon>
    </lineage>
</organism>